<dbReference type="AlphaFoldDB" id="A0A150GZI1"/>
<evidence type="ECO:0000259" key="5">
    <source>
        <dbReference type="Pfam" id="PF08167"/>
    </source>
</evidence>
<gene>
    <name evidence="6" type="ORF">GPECTOR_3g46</name>
</gene>
<organism evidence="6 7">
    <name type="scientific">Gonium pectorale</name>
    <name type="common">Green alga</name>
    <dbReference type="NCBI Taxonomy" id="33097"/>
    <lineage>
        <taxon>Eukaryota</taxon>
        <taxon>Viridiplantae</taxon>
        <taxon>Chlorophyta</taxon>
        <taxon>core chlorophytes</taxon>
        <taxon>Chlorophyceae</taxon>
        <taxon>CS clade</taxon>
        <taxon>Chlamydomonadales</taxon>
        <taxon>Volvocaceae</taxon>
        <taxon>Gonium</taxon>
    </lineage>
</organism>
<dbReference type="InterPro" id="IPR016024">
    <property type="entry name" value="ARM-type_fold"/>
</dbReference>
<keyword evidence="3" id="KW-0539">Nucleus</keyword>
<comment type="subcellular location">
    <subcellularLocation>
        <location evidence="1">Nucleus</location>
    </subcellularLocation>
</comment>
<evidence type="ECO:0000256" key="2">
    <source>
        <dbReference type="ARBA" id="ARBA00010511"/>
    </source>
</evidence>
<dbReference type="Pfam" id="PF08167">
    <property type="entry name" value="RIX1"/>
    <property type="match status" value="1"/>
</dbReference>
<dbReference type="GO" id="GO:0006364">
    <property type="term" value="P:rRNA processing"/>
    <property type="evidence" value="ECO:0007669"/>
    <property type="project" value="TreeGrafter"/>
</dbReference>
<protein>
    <recommendedName>
        <fullName evidence="5">Pre-rRNA-processing protein RIX1 N-terminal domain-containing protein</fullName>
    </recommendedName>
</protein>
<evidence type="ECO:0000313" key="7">
    <source>
        <dbReference type="Proteomes" id="UP000075714"/>
    </source>
</evidence>
<feature type="region of interest" description="Disordered" evidence="4">
    <location>
        <begin position="710"/>
        <end position="774"/>
    </location>
</feature>
<reference evidence="7" key="1">
    <citation type="journal article" date="2016" name="Nat. Commun.">
        <title>The Gonium pectorale genome demonstrates co-option of cell cycle regulation during the evolution of multicellularity.</title>
        <authorList>
            <person name="Hanschen E.R."/>
            <person name="Marriage T.N."/>
            <person name="Ferris P.J."/>
            <person name="Hamaji T."/>
            <person name="Toyoda A."/>
            <person name="Fujiyama A."/>
            <person name="Neme R."/>
            <person name="Noguchi H."/>
            <person name="Minakuchi Y."/>
            <person name="Suzuki M."/>
            <person name="Kawai-Toyooka H."/>
            <person name="Smith D.R."/>
            <person name="Sparks H."/>
            <person name="Anderson J."/>
            <person name="Bakaric R."/>
            <person name="Luria V."/>
            <person name="Karger A."/>
            <person name="Kirschner M.W."/>
            <person name="Durand P.M."/>
            <person name="Michod R.E."/>
            <person name="Nozaki H."/>
            <person name="Olson B.J."/>
        </authorList>
    </citation>
    <scope>NUCLEOTIDE SEQUENCE [LARGE SCALE GENOMIC DNA]</scope>
    <source>
        <strain evidence="7">NIES-2863</strain>
    </source>
</reference>
<feature type="compositionally biased region" description="Low complexity" evidence="4">
    <location>
        <begin position="870"/>
        <end position="889"/>
    </location>
</feature>
<dbReference type="SUPFAM" id="SSF48371">
    <property type="entry name" value="ARM repeat"/>
    <property type="match status" value="1"/>
</dbReference>
<keyword evidence="7" id="KW-1185">Reference proteome</keyword>
<accession>A0A150GZI1</accession>
<name>A0A150GZI1_GONPE</name>
<evidence type="ECO:0000256" key="1">
    <source>
        <dbReference type="ARBA" id="ARBA00004123"/>
    </source>
</evidence>
<feature type="compositionally biased region" description="Pro residues" evidence="4">
    <location>
        <begin position="713"/>
        <end position="729"/>
    </location>
</feature>
<feature type="compositionally biased region" description="Low complexity" evidence="4">
    <location>
        <begin position="730"/>
        <end position="751"/>
    </location>
</feature>
<dbReference type="InterPro" id="IPR012583">
    <property type="entry name" value="RIX1_N"/>
</dbReference>
<dbReference type="GO" id="GO:0005634">
    <property type="term" value="C:nucleus"/>
    <property type="evidence" value="ECO:0007669"/>
    <property type="project" value="UniProtKB-SubCell"/>
</dbReference>
<proteinExistence type="inferred from homology"/>
<feature type="region of interest" description="Disordered" evidence="4">
    <location>
        <begin position="870"/>
        <end position="915"/>
    </location>
</feature>
<evidence type="ECO:0000313" key="6">
    <source>
        <dbReference type="EMBL" id="KXZ55327.1"/>
    </source>
</evidence>
<feature type="region of interest" description="Disordered" evidence="4">
    <location>
        <begin position="796"/>
        <end position="851"/>
    </location>
</feature>
<dbReference type="PANTHER" id="PTHR34105:SF1">
    <property type="entry name" value="PROLINE-, GLUTAMIC ACID- AND LEUCINE-RICH PROTEIN 1"/>
    <property type="match status" value="1"/>
</dbReference>
<sequence>MESAALRCSLLLRNVLPSLEQPLSPDRAAAIAQLLVGSGLLSPGPDGIQGGLWAPVTELQGKLIEQLLKLLSKAEASFRPGAAVLLGVACRHVATRSFLASYAEWASALLDALRRDTAAASRAAGLHALSELFTRVQELLDVPGVRREASGPAGRTLQLATPLLADAGCRAAALAAIRAVLTALPAVARNHAAALEAQLAALLAAPATPLPLRCASARAVALLPRAVAADADAWSGLCRRTLLSAHAAVDQLLHHGGAGGDAGSSDGGLGTRAREQLEAAAPAAGAAPGGAEAEGLLAAAGFPGPAASGAGARPGVAHALQVLAALLDLLEALLAGGANGPVPVPGHAVLLLVMRLVKVDAPALLAPGRVAPSSSAQAELLAALPALHRSAWRLLRALLRCGRSGLMPLMSLVCRLLSDALRRIKAGGAGGLACSLPAGVRTCLYQATTAALRSGGFAAGRALAAEALGAIITELYGLSAVQQQQQQQAALYGSGAGGMGKGGRPLGSAVGLASPPPAKKAKTGGDPLTALDLSTAAAAAAAVAPVASPEDAAAQAAALAVAEALLQVAGPALPADVRGHLDALAYHMAAVCADGALRAVRETGAAAAARAAELAALRVAATRALIASLAAPWPSRPPFLAEGLALLRSGAAGGGGPELAAASCEGLLALEALLRPRAAPPAAAGLFASGADAAPGLQLPRPRLWSMLDPVQPQLPAPAPAPAPVPAPAAAPVASSAPAQQQQTPGQQPQQQKRKDGGAVAELEGPGRAGGPTVMALPATVAGANGAAKGAAADKQAVKASPAPATGGKSVAAREGAKAISGGAGGKGGKRKEAPATGDVDMAEQGQATPAATAVVPAPAVSAAPFVAAAPPQAATAAAPVAASAAAVFGDESEDSEGSLPEIDSGNESGSDDEE</sequence>
<feature type="domain" description="Pre-rRNA-processing protein RIX1 N-terminal" evidence="5">
    <location>
        <begin position="24"/>
        <end position="205"/>
    </location>
</feature>
<dbReference type="PANTHER" id="PTHR34105">
    <property type="entry name" value="PROLINE-, GLUTAMIC ACID- AND LEUCINE-RICH PROTEIN 1"/>
    <property type="match status" value="1"/>
</dbReference>
<evidence type="ECO:0000256" key="3">
    <source>
        <dbReference type="ARBA" id="ARBA00023242"/>
    </source>
</evidence>
<comment type="similarity">
    <text evidence="2">Belongs to the RIX1/PELP1 family.</text>
</comment>
<comment type="caution">
    <text evidence="6">The sequence shown here is derived from an EMBL/GenBank/DDBJ whole genome shotgun (WGS) entry which is preliminary data.</text>
</comment>
<evidence type="ECO:0000256" key="4">
    <source>
        <dbReference type="SAM" id="MobiDB-lite"/>
    </source>
</evidence>
<dbReference type="EMBL" id="LSYV01000004">
    <property type="protein sequence ID" value="KXZ55327.1"/>
    <property type="molecule type" value="Genomic_DNA"/>
</dbReference>
<dbReference type="Proteomes" id="UP000075714">
    <property type="component" value="Unassembled WGS sequence"/>
</dbReference>
<dbReference type="OrthoDB" id="550959at2759"/>